<comment type="caution">
    <text evidence="4">The sequence shown here is derived from an EMBL/GenBank/DDBJ whole genome shotgun (WGS) entry which is preliminary data.</text>
</comment>
<reference evidence="4 5" key="1">
    <citation type="submission" date="2017-12" db="EMBL/GenBank/DDBJ databases">
        <title>Comparative genomics of Botrytis spp.</title>
        <authorList>
            <person name="Valero-Jimenez C.A."/>
            <person name="Tapia P."/>
            <person name="Veloso J."/>
            <person name="Silva-Moreno E."/>
            <person name="Staats M."/>
            <person name="Valdes J.H."/>
            <person name="Van Kan J.A.L."/>
        </authorList>
    </citation>
    <scope>NUCLEOTIDE SEQUENCE [LARGE SCALE GENOMIC DNA]</scope>
    <source>
        <strain evidence="4 5">MUCL435</strain>
    </source>
</reference>
<evidence type="ECO:0000313" key="5">
    <source>
        <dbReference type="Proteomes" id="UP000308671"/>
    </source>
</evidence>
<feature type="compositionally biased region" description="Acidic residues" evidence="1">
    <location>
        <begin position="194"/>
        <end position="204"/>
    </location>
</feature>
<protein>
    <recommendedName>
        <fullName evidence="3">Deoxyribonuclease NucA/NucB domain-containing protein</fullName>
    </recommendedName>
</protein>
<organism evidence="4 5">
    <name type="scientific">Botrytis galanthina</name>
    <dbReference type="NCBI Taxonomy" id="278940"/>
    <lineage>
        <taxon>Eukaryota</taxon>
        <taxon>Fungi</taxon>
        <taxon>Dikarya</taxon>
        <taxon>Ascomycota</taxon>
        <taxon>Pezizomycotina</taxon>
        <taxon>Leotiomycetes</taxon>
        <taxon>Helotiales</taxon>
        <taxon>Sclerotiniaceae</taxon>
        <taxon>Botrytis</taxon>
    </lineage>
</organism>
<name>A0A4S8R276_9HELO</name>
<accession>A0A4S8R276</accession>
<evidence type="ECO:0000256" key="1">
    <source>
        <dbReference type="SAM" id="MobiDB-lite"/>
    </source>
</evidence>
<evidence type="ECO:0000256" key="2">
    <source>
        <dbReference type="SAM" id="SignalP"/>
    </source>
</evidence>
<evidence type="ECO:0000313" key="4">
    <source>
        <dbReference type="EMBL" id="THV50135.1"/>
    </source>
</evidence>
<feature type="region of interest" description="Disordered" evidence="1">
    <location>
        <begin position="270"/>
        <end position="289"/>
    </location>
</feature>
<evidence type="ECO:0000259" key="3">
    <source>
        <dbReference type="Pfam" id="PF14040"/>
    </source>
</evidence>
<dbReference type="AlphaFoldDB" id="A0A4S8R276"/>
<feature type="compositionally biased region" description="Acidic residues" evidence="1">
    <location>
        <begin position="278"/>
        <end position="289"/>
    </location>
</feature>
<keyword evidence="5" id="KW-1185">Reference proteome</keyword>
<proteinExistence type="predicted"/>
<dbReference type="Proteomes" id="UP000308671">
    <property type="component" value="Unassembled WGS sequence"/>
</dbReference>
<dbReference type="InterPro" id="IPR029476">
    <property type="entry name" value="DNase_NucA_NucB"/>
</dbReference>
<feature type="domain" description="Deoxyribonuclease NucA/NucB" evidence="3">
    <location>
        <begin position="52"/>
        <end position="145"/>
    </location>
</feature>
<feature type="signal peptide" evidence="2">
    <location>
        <begin position="1"/>
        <end position="19"/>
    </location>
</feature>
<dbReference type="Pfam" id="PF14040">
    <property type="entry name" value="DNase_NucA_NucB"/>
    <property type="match status" value="1"/>
</dbReference>
<sequence>MKNISLIASFLALASATSAIGTPDTNLEFRANPDDLMIFVCNDGLDEICTNMCYGAFCAGIGESLQYDKPDSSTKRKRRKAAGCIASGGNRCSVKKGHASGFQCDEYPFASSIPSNGATTRLNRCVPTAQNRKQGWIIGAFYKSNYCTGNNGGKCTFTAKFSNSGDIGYCNSEECDADDDNEVIGPGGTVNDGDSAEDGTDNDPDAGQKKKMKIKRRNGLGKRLPGAPVYRTSSGLELDIPGGAVIGQRAFVVLPRNATMWDEQAQFGNPNQMREFHGDEDEDEDEDEEDYDYMLANLDIREDTIVEEIVPAV</sequence>
<dbReference type="OrthoDB" id="3259102at2759"/>
<feature type="region of interest" description="Disordered" evidence="1">
    <location>
        <begin position="180"/>
        <end position="213"/>
    </location>
</feature>
<dbReference type="EMBL" id="PQXL01000163">
    <property type="protein sequence ID" value="THV50135.1"/>
    <property type="molecule type" value="Genomic_DNA"/>
</dbReference>
<keyword evidence="2" id="KW-0732">Signal</keyword>
<gene>
    <name evidence="4" type="ORF">BGAL_0163g00030</name>
</gene>
<feature type="chain" id="PRO_5020691092" description="Deoxyribonuclease NucA/NucB domain-containing protein" evidence="2">
    <location>
        <begin position="20"/>
        <end position="313"/>
    </location>
</feature>